<dbReference type="HOGENOM" id="CLU_135482_1_0_6"/>
<name>A0A2I3C6G3_VIBAX</name>
<reference evidence="2 3" key="1">
    <citation type="journal article" date="2015" name="Genome Announc.">
        <title>Complete genome sequence of Vibrio alginolyticus ATCC 17749.</title>
        <authorList>
            <person name="Liu X.F."/>
            <person name="Cao Y."/>
            <person name="Zhang H.L."/>
            <person name="Chen Y.J."/>
            <person name="Hu C.J."/>
        </authorList>
    </citation>
    <scope>NUCLEOTIDE SEQUENCE [LARGE SCALE GENOMIC DNA]</scope>
    <source>
        <strain evidence="3">ATCC 17749 / DSM 2171 / NBRC 15630 / NCIMB 1903 / NCTC 12160 / XII-53</strain>
    </source>
</reference>
<evidence type="ECO:0000313" key="2">
    <source>
        <dbReference type="EMBL" id="AGV16700.1"/>
    </source>
</evidence>
<gene>
    <name evidence="2" type="ORF">N646_0867</name>
</gene>
<keyword evidence="1" id="KW-0732">Signal</keyword>
<sequence length="126" mass="14217">MRFLIVILGMFSALAATAEETRCGWLENPSPANMWLIDRDGSWDISVQGTSNALDDKSMELLYQATANENEFVRTNRNYGFSCACLTVDVDEEQNSITTIYKSKQLPLKQCLEDISITKDIPLPFK</sequence>
<dbReference type="InterPro" id="IPR025145">
    <property type="entry name" value="DUF4087"/>
</dbReference>
<feature type="signal peptide" evidence="1">
    <location>
        <begin position="1"/>
        <end position="18"/>
    </location>
</feature>
<protein>
    <recommendedName>
        <fullName evidence="4">DUF4087 domain-containing protein</fullName>
    </recommendedName>
</protein>
<dbReference type="KEGG" id="vag:N646_0867"/>
<evidence type="ECO:0000313" key="3">
    <source>
        <dbReference type="Proteomes" id="UP000016714"/>
    </source>
</evidence>
<organism evidence="2 3">
    <name type="scientific">Vibrio alginolyticus (strain ATCC 17749 / DSM 2171 / NBRC 15630 / NCIMB 1903 / NCTC 12160 / XII-53)</name>
    <dbReference type="NCBI Taxonomy" id="1219076"/>
    <lineage>
        <taxon>Bacteria</taxon>
        <taxon>Pseudomonadati</taxon>
        <taxon>Pseudomonadota</taxon>
        <taxon>Gammaproteobacteria</taxon>
        <taxon>Vibrionales</taxon>
        <taxon>Vibrionaceae</taxon>
        <taxon>Vibrio</taxon>
    </lineage>
</organism>
<evidence type="ECO:0008006" key="4">
    <source>
        <dbReference type="Google" id="ProtNLM"/>
    </source>
</evidence>
<dbReference type="Proteomes" id="UP000016714">
    <property type="component" value="Chromosome 1"/>
</dbReference>
<feature type="chain" id="PRO_5014153274" description="DUF4087 domain-containing protein" evidence="1">
    <location>
        <begin position="19"/>
        <end position="126"/>
    </location>
</feature>
<proteinExistence type="predicted"/>
<dbReference type="AlphaFoldDB" id="A0A2I3C6G3"/>
<accession>A0A2I3C6G3</accession>
<dbReference type="RefSeq" id="WP_017821408.1">
    <property type="nucleotide sequence ID" value="NC_022349.1"/>
</dbReference>
<dbReference type="EMBL" id="CP006718">
    <property type="protein sequence ID" value="AGV16700.1"/>
    <property type="molecule type" value="Genomic_DNA"/>
</dbReference>
<dbReference type="Pfam" id="PF13316">
    <property type="entry name" value="DUF4087"/>
    <property type="match status" value="1"/>
</dbReference>
<evidence type="ECO:0000256" key="1">
    <source>
        <dbReference type="SAM" id="SignalP"/>
    </source>
</evidence>